<sequence>MEFSVLKVEKRDHPTCLAFRVQKVLTMKNILTFLLTASVILSNSAHQTSTAAIEAPKPELSSAKQDTAPIWTIEISPAPGLDSYATREIHFPLDSKQTLAASTENSDDTIVIVPRAIPEVAAKPKCENCNRPQRRTRNRSAYCHSWPWSRRPYYANWQWSPAQYMYGDFIRSNWFGSPYPRHTFYYNGYRPSFRFGSLQFRGFGNYDRMYNPRIIPFGYQFTGSRGFYAALALAEQYGF</sequence>
<dbReference type="KEGG" id="gfm:Enr17x_36680"/>
<protein>
    <submittedName>
        <fullName evidence="1">Uncharacterized protein</fullName>
    </submittedName>
</protein>
<evidence type="ECO:0000313" key="1">
    <source>
        <dbReference type="EMBL" id="QDV51612.1"/>
    </source>
</evidence>
<organism evidence="1 2">
    <name type="scientific">Gimesia fumaroli</name>
    <dbReference type="NCBI Taxonomy" id="2527976"/>
    <lineage>
        <taxon>Bacteria</taxon>
        <taxon>Pseudomonadati</taxon>
        <taxon>Planctomycetota</taxon>
        <taxon>Planctomycetia</taxon>
        <taxon>Planctomycetales</taxon>
        <taxon>Planctomycetaceae</taxon>
        <taxon>Gimesia</taxon>
    </lineage>
</organism>
<proteinExistence type="predicted"/>
<reference evidence="1 2" key="1">
    <citation type="submission" date="2019-03" db="EMBL/GenBank/DDBJ databases">
        <title>Deep-cultivation of Planctomycetes and their phenomic and genomic characterization uncovers novel biology.</title>
        <authorList>
            <person name="Wiegand S."/>
            <person name="Jogler M."/>
            <person name="Boedeker C."/>
            <person name="Pinto D."/>
            <person name="Vollmers J."/>
            <person name="Rivas-Marin E."/>
            <person name="Kohn T."/>
            <person name="Peeters S.H."/>
            <person name="Heuer A."/>
            <person name="Rast P."/>
            <person name="Oberbeckmann S."/>
            <person name="Bunk B."/>
            <person name="Jeske O."/>
            <person name="Meyerdierks A."/>
            <person name="Storesund J.E."/>
            <person name="Kallscheuer N."/>
            <person name="Luecker S."/>
            <person name="Lage O.M."/>
            <person name="Pohl T."/>
            <person name="Merkel B.J."/>
            <person name="Hornburger P."/>
            <person name="Mueller R.-W."/>
            <person name="Bruemmer F."/>
            <person name="Labrenz M."/>
            <person name="Spormann A.M."/>
            <person name="Op den Camp H."/>
            <person name="Overmann J."/>
            <person name="Amann R."/>
            <person name="Jetten M.S.M."/>
            <person name="Mascher T."/>
            <person name="Medema M.H."/>
            <person name="Devos D.P."/>
            <person name="Kaster A.-K."/>
            <person name="Ovreas L."/>
            <person name="Rohde M."/>
            <person name="Galperin M.Y."/>
            <person name="Jogler C."/>
        </authorList>
    </citation>
    <scope>NUCLEOTIDE SEQUENCE [LARGE SCALE GENOMIC DNA]</scope>
    <source>
        <strain evidence="1 2">Enr17</strain>
    </source>
</reference>
<evidence type="ECO:0000313" key="2">
    <source>
        <dbReference type="Proteomes" id="UP000318313"/>
    </source>
</evidence>
<dbReference type="Proteomes" id="UP000318313">
    <property type="component" value="Chromosome"/>
</dbReference>
<keyword evidence="2" id="KW-1185">Reference proteome</keyword>
<dbReference type="EMBL" id="CP037452">
    <property type="protein sequence ID" value="QDV51612.1"/>
    <property type="molecule type" value="Genomic_DNA"/>
</dbReference>
<accession>A0A518IES8</accession>
<dbReference type="AlphaFoldDB" id="A0A518IES8"/>
<gene>
    <name evidence="1" type="ORF">Enr17x_36680</name>
</gene>
<name>A0A518IES8_9PLAN</name>